<keyword evidence="3" id="KW-0479">Metal-binding</keyword>
<dbReference type="InterPro" id="IPR050072">
    <property type="entry name" value="Peptidase_M20A"/>
</dbReference>
<evidence type="ECO:0000256" key="5">
    <source>
        <dbReference type="ARBA" id="ARBA00022833"/>
    </source>
</evidence>
<dbReference type="PANTHER" id="PTHR43808">
    <property type="entry name" value="ACETYLORNITHINE DEACETYLASE"/>
    <property type="match status" value="1"/>
</dbReference>
<dbReference type="AlphaFoldDB" id="A0A7Y9E5L1"/>
<keyword evidence="5" id="KW-0862">Zinc</keyword>
<feature type="domain" description="Peptidase M20 dimerisation" evidence="6">
    <location>
        <begin position="196"/>
        <end position="333"/>
    </location>
</feature>
<dbReference type="Gene3D" id="3.30.70.360">
    <property type="match status" value="1"/>
</dbReference>
<dbReference type="InterPro" id="IPR002933">
    <property type="entry name" value="Peptidase_M20"/>
</dbReference>
<dbReference type="SUPFAM" id="SSF55031">
    <property type="entry name" value="Bacterial exopeptidase dimerisation domain"/>
    <property type="match status" value="1"/>
</dbReference>
<dbReference type="InterPro" id="IPR036264">
    <property type="entry name" value="Bact_exopeptidase_dim_dom"/>
</dbReference>
<dbReference type="RefSeq" id="WP_179663357.1">
    <property type="nucleotide sequence ID" value="NZ_JACCBG010000001.1"/>
</dbReference>
<protein>
    <submittedName>
        <fullName evidence="7">Acetylornithine deacetylase/succinyl-diaminopimelate desuccinylase-like protein</fullName>
    </submittedName>
</protein>
<evidence type="ECO:0000313" key="7">
    <source>
        <dbReference type="EMBL" id="NYD41638.1"/>
    </source>
</evidence>
<dbReference type="GO" id="GO:0046872">
    <property type="term" value="F:metal ion binding"/>
    <property type="evidence" value="ECO:0007669"/>
    <property type="project" value="UniProtKB-KW"/>
</dbReference>
<evidence type="ECO:0000256" key="1">
    <source>
        <dbReference type="ARBA" id="ARBA00001947"/>
    </source>
</evidence>
<dbReference type="Gene3D" id="3.40.630.10">
    <property type="entry name" value="Zn peptidases"/>
    <property type="match status" value="1"/>
</dbReference>
<organism evidence="7 8">
    <name type="scientific">Nocardioides panaciterrulae</name>
    <dbReference type="NCBI Taxonomy" id="661492"/>
    <lineage>
        <taxon>Bacteria</taxon>
        <taxon>Bacillati</taxon>
        <taxon>Actinomycetota</taxon>
        <taxon>Actinomycetes</taxon>
        <taxon>Propionibacteriales</taxon>
        <taxon>Nocardioidaceae</taxon>
        <taxon>Nocardioides</taxon>
    </lineage>
</organism>
<evidence type="ECO:0000313" key="8">
    <source>
        <dbReference type="Proteomes" id="UP000535511"/>
    </source>
</evidence>
<dbReference type="Proteomes" id="UP000535511">
    <property type="component" value="Unassembled WGS sequence"/>
</dbReference>
<dbReference type="PROSITE" id="PS00758">
    <property type="entry name" value="ARGE_DAPE_CPG2_1"/>
    <property type="match status" value="1"/>
</dbReference>
<evidence type="ECO:0000259" key="6">
    <source>
        <dbReference type="Pfam" id="PF07687"/>
    </source>
</evidence>
<comment type="caution">
    <text evidence="7">The sequence shown here is derived from an EMBL/GenBank/DDBJ whole genome shotgun (WGS) entry which is preliminary data.</text>
</comment>
<name>A0A7Y9E5L1_9ACTN</name>
<accession>A0A7Y9E5L1</accession>
<dbReference type="Pfam" id="PF01546">
    <property type="entry name" value="Peptidase_M20"/>
    <property type="match status" value="1"/>
</dbReference>
<sequence>MTPLHREVLELTRALVRLDTTNAPEAHLGRRPGNETVAAELLRDHLEAAGVDCELVAREPDRANLVARIPGTGEGPSLAFVGHTDVVPADPRDWTHPPFAAVVDEAGFLWGRGAVDMKNEVAARAVAMAELARSGFRPRGDLWFLAVADEEDGMYDVGMRWLLESRPDIRPDMAVNEGGGERLPLRDGRTVQTIGIGEKGTYPARVVAVGEAGHASMPAVGDNAVPLLGELLRRVGRGLPRRTPSPLVDAALEVLLGEPVADPERAVATAVALHPVLADWLPALAGTTMAPTMLGGSGKRNVMPARAWMELDCRILPGTTEADVEREVRDRLGTGVAYELEWPEHLVAGSASEPESELMAAIRSVLADGGDDAGLLPMLSTGFTDSVYLRAAGTPTAYGFSPFRSTSAEVLRDGFHNADERVHVDDLLLAVEFHLALARRVLGSA</sequence>
<comment type="similarity">
    <text evidence="2">Belongs to the peptidase M20A family.</text>
</comment>
<comment type="cofactor">
    <cofactor evidence="1">
        <name>Zn(2+)</name>
        <dbReference type="ChEBI" id="CHEBI:29105"/>
    </cofactor>
</comment>
<keyword evidence="4" id="KW-0378">Hydrolase</keyword>
<evidence type="ECO:0000256" key="2">
    <source>
        <dbReference type="ARBA" id="ARBA00006247"/>
    </source>
</evidence>
<dbReference type="InterPro" id="IPR011650">
    <property type="entry name" value="Peptidase_M20_dimer"/>
</dbReference>
<keyword evidence="8" id="KW-1185">Reference proteome</keyword>
<dbReference type="GO" id="GO:0016787">
    <property type="term" value="F:hydrolase activity"/>
    <property type="evidence" value="ECO:0007669"/>
    <property type="project" value="UniProtKB-KW"/>
</dbReference>
<dbReference type="Gene3D" id="1.10.150.900">
    <property type="match status" value="1"/>
</dbReference>
<reference evidence="7 8" key="1">
    <citation type="submission" date="2020-07" db="EMBL/GenBank/DDBJ databases">
        <title>Sequencing the genomes of 1000 actinobacteria strains.</title>
        <authorList>
            <person name="Klenk H.-P."/>
        </authorList>
    </citation>
    <scope>NUCLEOTIDE SEQUENCE [LARGE SCALE GENOMIC DNA]</scope>
    <source>
        <strain evidence="7 8">DSM 21350</strain>
    </source>
</reference>
<dbReference type="EMBL" id="JACCBG010000001">
    <property type="protein sequence ID" value="NYD41638.1"/>
    <property type="molecule type" value="Genomic_DNA"/>
</dbReference>
<dbReference type="SUPFAM" id="SSF53187">
    <property type="entry name" value="Zn-dependent exopeptidases"/>
    <property type="match status" value="1"/>
</dbReference>
<proteinExistence type="inferred from homology"/>
<evidence type="ECO:0000256" key="3">
    <source>
        <dbReference type="ARBA" id="ARBA00022723"/>
    </source>
</evidence>
<dbReference type="PANTHER" id="PTHR43808:SF8">
    <property type="entry name" value="PEPTIDASE M20 DIMERISATION DOMAIN-CONTAINING PROTEIN"/>
    <property type="match status" value="1"/>
</dbReference>
<evidence type="ECO:0000256" key="4">
    <source>
        <dbReference type="ARBA" id="ARBA00022801"/>
    </source>
</evidence>
<dbReference type="InterPro" id="IPR001261">
    <property type="entry name" value="ArgE/DapE_CS"/>
</dbReference>
<dbReference type="Pfam" id="PF07687">
    <property type="entry name" value="M20_dimer"/>
    <property type="match status" value="1"/>
</dbReference>
<gene>
    <name evidence="7" type="ORF">BJZ21_001721</name>
</gene>